<keyword evidence="2" id="KW-1185">Reference proteome</keyword>
<evidence type="ECO:0000313" key="1">
    <source>
        <dbReference type="EMBL" id="KOO68883.1"/>
    </source>
</evidence>
<name>A0A8E1QY53_9BACT</name>
<dbReference type="RefSeq" id="WP_053398005.1">
    <property type="nucleotide sequence ID" value="NZ_LFQU01000007.1"/>
</dbReference>
<comment type="caution">
    <text evidence="1">The sequence shown here is derived from an EMBL/GenBank/DDBJ whole genome shotgun (WGS) entry which is preliminary data.</text>
</comment>
<sequence length="73" mass="8354">MPRRIAANRIIFGSKEFIQYAIEIEGCIVKDYYPLTEELPFTEWLGGTITLSNDAEGCIRAYKDGKLLTQDCY</sequence>
<dbReference type="OrthoDB" id="1073196at2"/>
<reference evidence="1 2" key="1">
    <citation type="submission" date="2015-06" db="EMBL/GenBank/DDBJ databases">
        <title>Prevotella sp. 109, sp. nov., a novel member of the family Prevotellaceae isolated from human faeces.</title>
        <authorList>
            <person name="Shkoporov A.N."/>
            <person name="Chaplin A.V."/>
            <person name="Kafarskaia L.I."/>
            <person name="Efimov B.A."/>
        </authorList>
    </citation>
    <scope>NUCLEOTIDE SEQUENCE [LARGE SCALE GENOMIC DNA]</scope>
    <source>
        <strain evidence="1 2">109</strain>
    </source>
</reference>
<gene>
    <name evidence="1" type="ORF">ACU52_05135</name>
</gene>
<dbReference type="AlphaFoldDB" id="A0A8E1QY53"/>
<evidence type="ECO:0000313" key="2">
    <source>
        <dbReference type="Proteomes" id="UP000036951"/>
    </source>
</evidence>
<organism evidence="1 2">
    <name type="scientific">Xylanibacter rarus</name>
    <dbReference type="NCBI Taxonomy" id="1676614"/>
    <lineage>
        <taxon>Bacteria</taxon>
        <taxon>Pseudomonadati</taxon>
        <taxon>Bacteroidota</taxon>
        <taxon>Bacteroidia</taxon>
        <taxon>Bacteroidales</taxon>
        <taxon>Prevotellaceae</taxon>
        <taxon>Xylanibacter</taxon>
    </lineage>
</organism>
<proteinExistence type="predicted"/>
<protein>
    <submittedName>
        <fullName evidence="1">Uncharacterized protein</fullName>
    </submittedName>
</protein>
<accession>A0A8E1QY53</accession>
<dbReference type="EMBL" id="LFQU01000007">
    <property type="protein sequence ID" value="KOO68883.1"/>
    <property type="molecule type" value="Genomic_DNA"/>
</dbReference>
<dbReference type="Proteomes" id="UP000036951">
    <property type="component" value="Unassembled WGS sequence"/>
</dbReference>